<organism evidence="2 3">
    <name type="scientific">Hallella mizrahii</name>
    <dbReference type="NCBI Taxonomy" id="2606637"/>
    <lineage>
        <taxon>Bacteria</taxon>
        <taxon>Pseudomonadati</taxon>
        <taxon>Bacteroidota</taxon>
        <taxon>Bacteroidia</taxon>
        <taxon>Bacteroidales</taxon>
        <taxon>Prevotellaceae</taxon>
        <taxon>Hallella</taxon>
    </lineage>
</organism>
<dbReference type="InterPro" id="IPR050902">
    <property type="entry name" value="ABC_Transporter_SBP"/>
</dbReference>
<proteinExistence type="predicted"/>
<dbReference type="GO" id="GO:0071281">
    <property type="term" value="P:cellular response to iron ion"/>
    <property type="evidence" value="ECO:0007669"/>
    <property type="project" value="TreeGrafter"/>
</dbReference>
<feature type="domain" description="Fe/B12 periplasmic-binding" evidence="1">
    <location>
        <begin position="118"/>
        <end position="386"/>
    </location>
</feature>
<dbReference type="Gene3D" id="3.40.50.1980">
    <property type="entry name" value="Nitrogenase molybdenum iron protein domain"/>
    <property type="match status" value="2"/>
</dbReference>
<dbReference type="Pfam" id="PF01497">
    <property type="entry name" value="Peripla_BP_2"/>
    <property type="match status" value="1"/>
</dbReference>
<dbReference type="PROSITE" id="PS51257">
    <property type="entry name" value="PROKAR_LIPOPROTEIN"/>
    <property type="match status" value="1"/>
</dbReference>
<comment type="caution">
    <text evidence="2">The sequence shown here is derived from an EMBL/GenBank/DDBJ whole genome shotgun (WGS) entry which is preliminary data.</text>
</comment>
<protein>
    <submittedName>
        <fullName evidence="2">ABC transporter substrate-binding protein</fullName>
    </submittedName>
</protein>
<dbReference type="AlphaFoldDB" id="A0A7K0KCW6"/>
<dbReference type="EMBL" id="VUNG01000005">
    <property type="protein sequence ID" value="MST83776.1"/>
    <property type="molecule type" value="Genomic_DNA"/>
</dbReference>
<evidence type="ECO:0000313" key="2">
    <source>
        <dbReference type="EMBL" id="MST83776.1"/>
    </source>
</evidence>
<dbReference type="InterPro" id="IPR002491">
    <property type="entry name" value="ABC_transptr_periplasmic_BD"/>
</dbReference>
<dbReference type="SUPFAM" id="SSF53807">
    <property type="entry name" value="Helical backbone' metal receptor"/>
    <property type="match status" value="1"/>
</dbReference>
<keyword evidence="3" id="KW-1185">Reference proteome</keyword>
<evidence type="ECO:0000259" key="1">
    <source>
        <dbReference type="PROSITE" id="PS50983"/>
    </source>
</evidence>
<evidence type="ECO:0000313" key="3">
    <source>
        <dbReference type="Proteomes" id="UP000438914"/>
    </source>
</evidence>
<dbReference type="Proteomes" id="UP000438914">
    <property type="component" value="Unassembled WGS sequence"/>
</dbReference>
<dbReference type="PANTHER" id="PTHR30535:SF34">
    <property type="entry name" value="MOLYBDATE-BINDING PROTEIN MOLA"/>
    <property type="match status" value="1"/>
</dbReference>
<sequence>MKRIHFLIDRYLLKREMKKGMAIVLCLLLFSACRPGTISHRGQKADVSEILSDSAHVTLRYAKNFTVHYLSDGTRLVDISVTGHKGKSTYRLALIPRGIKPSVIPHGYDHRIEVPIQRCIPMSTEQLAAFIQLHALDQVCAITNVRHLQNKDVKQRIAKGEIAKIGYEGNFDTETVMALQPDAILVSPFKKGGYEALQQVGSPLIPYTAFKEPTPLGQAEWVKLVGMLTGREKQANAFFQQVEQHYHAYQAVAAKATHRPTIFSGEQKGGQWFVMGGKSYLAQLLRDASAVYLPQHDHHTGGFPSDFESMYAMAAQADYWRVMNSYPGTFSYQALKAEDQRNEQFLAFQRHHVIYCNIASSGYHELAPLRPDWLLADFIKAMHPELLPAYQPHFYKLL</sequence>
<reference evidence="2 3" key="1">
    <citation type="submission" date="2019-08" db="EMBL/GenBank/DDBJ databases">
        <title>In-depth cultivation of the pig gut microbiome towards novel bacterial diversity and tailored functional studies.</title>
        <authorList>
            <person name="Wylensek D."/>
            <person name="Hitch T.C.A."/>
            <person name="Clavel T."/>
        </authorList>
    </citation>
    <scope>NUCLEOTIDE SEQUENCE [LARGE SCALE GENOMIC DNA]</scope>
    <source>
        <strain evidence="2 3">LKV-178-WT-2A</strain>
    </source>
</reference>
<gene>
    <name evidence="2" type="ORF">FYJ73_03650</name>
</gene>
<accession>A0A7K0KCW6</accession>
<dbReference type="PROSITE" id="PS50983">
    <property type="entry name" value="FE_B12_PBP"/>
    <property type="match status" value="1"/>
</dbReference>
<dbReference type="PANTHER" id="PTHR30535">
    <property type="entry name" value="VITAMIN B12-BINDING PROTEIN"/>
    <property type="match status" value="1"/>
</dbReference>
<name>A0A7K0KCW6_9BACT</name>